<proteinExistence type="predicted"/>
<dbReference type="EMBL" id="FNIE01000019">
    <property type="protein sequence ID" value="SDP17455.1"/>
    <property type="molecule type" value="Genomic_DNA"/>
</dbReference>
<protein>
    <submittedName>
        <fullName evidence="2">Uncharacterized protein</fullName>
    </submittedName>
</protein>
<keyword evidence="3" id="KW-1185">Reference proteome</keyword>
<organism evidence="2 3">
    <name type="scientific">Actinacidiphila guanduensis</name>
    <dbReference type="NCBI Taxonomy" id="310781"/>
    <lineage>
        <taxon>Bacteria</taxon>
        <taxon>Bacillati</taxon>
        <taxon>Actinomycetota</taxon>
        <taxon>Actinomycetes</taxon>
        <taxon>Kitasatosporales</taxon>
        <taxon>Streptomycetaceae</taxon>
        <taxon>Actinacidiphila</taxon>
    </lineage>
</organism>
<name>A0A1H0QK60_9ACTN</name>
<dbReference type="AlphaFoldDB" id="A0A1H0QK60"/>
<dbReference type="STRING" id="310781.SAMN05216259_1192"/>
<accession>A0A1H0QK60</accession>
<evidence type="ECO:0000313" key="2">
    <source>
        <dbReference type="EMBL" id="SDP17455.1"/>
    </source>
</evidence>
<gene>
    <name evidence="2" type="ORF">SAMN05216259_1192</name>
</gene>
<evidence type="ECO:0000313" key="3">
    <source>
        <dbReference type="Proteomes" id="UP000199341"/>
    </source>
</evidence>
<sequence>MPSPRSLMLFPGVPPTRTGPGGLFPAVPSRPGPSHPGPSRADSSAPAVPATDPAPSIPKGR</sequence>
<dbReference type="Proteomes" id="UP000199341">
    <property type="component" value="Unassembled WGS sequence"/>
</dbReference>
<feature type="region of interest" description="Disordered" evidence="1">
    <location>
        <begin position="1"/>
        <end position="61"/>
    </location>
</feature>
<evidence type="ECO:0000256" key="1">
    <source>
        <dbReference type="SAM" id="MobiDB-lite"/>
    </source>
</evidence>
<reference evidence="2 3" key="1">
    <citation type="submission" date="2016-10" db="EMBL/GenBank/DDBJ databases">
        <authorList>
            <person name="de Groot N.N."/>
        </authorList>
    </citation>
    <scope>NUCLEOTIDE SEQUENCE [LARGE SCALE GENOMIC DNA]</scope>
    <source>
        <strain evidence="2 3">CGMCC 4.2022</strain>
    </source>
</reference>